<dbReference type="AlphaFoldDB" id="A0AAC9WIY2"/>
<proteinExistence type="predicted"/>
<dbReference type="Proteomes" id="UP000242864">
    <property type="component" value="Chromosome"/>
</dbReference>
<dbReference type="RefSeq" id="WP_085236645.1">
    <property type="nucleotide sequence ID" value="NZ_CP020773.1"/>
</dbReference>
<keyword evidence="3" id="KW-1185">Reference proteome</keyword>
<keyword evidence="1" id="KW-1133">Transmembrane helix</keyword>
<feature type="transmembrane region" description="Helical" evidence="1">
    <location>
        <begin position="60"/>
        <end position="79"/>
    </location>
</feature>
<feature type="transmembrane region" description="Helical" evidence="1">
    <location>
        <begin position="30"/>
        <end position="53"/>
    </location>
</feature>
<dbReference type="EMBL" id="CP020773">
    <property type="protein sequence ID" value="ARJ50206.1"/>
    <property type="molecule type" value="Genomic_DNA"/>
</dbReference>
<sequence>MNKNRIVAMYVIMIILIIINVSIFSSLNVFTYLLMLVIIPIVIIIVFNVLIFSSKRINHMALIVNTVISTALLNLPSIIKHNDIAKVIENSKNILSADVKVTNQSDSPFQLFFSYLILLAITIGITYFAINMRTKKIRKGGEYHDY</sequence>
<reference evidence="2 3" key="1">
    <citation type="submission" date="2017-04" db="EMBL/GenBank/DDBJ databases">
        <authorList>
            <person name="Veseli I.A."/>
            <person name="Tang C."/>
            <person name="Pombert J.-F."/>
        </authorList>
    </citation>
    <scope>NUCLEOTIDE SEQUENCE [LARGE SCALE GENOMIC DNA]</scope>
    <source>
        <strain evidence="2 3">ATCC 700373</strain>
    </source>
</reference>
<accession>A0AAC9WIY2</accession>
<evidence type="ECO:0000313" key="3">
    <source>
        <dbReference type="Proteomes" id="UP000242864"/>
    </source>
</evidence>
<feature type="transmembrane region" description="Helical" evidence="1">
    <location>
        <begin position="7"/>
        <end position="24"/>
    </location>
</feature>
<gene>
    <name evidence="2" type="ORF">B5P37_02135</name>
</gene>
<keyword evidence="1" id="KW-0812">Transmembrane</keyword>
<keyword evidence="1" id="KW-0472">Membrane</keyword>
<organism evidence="2 3">
    <name type="scientific">Staphylococcus lutrae</name>
    <dbReference type="NCBI Taxonomy" id="155085"/>
    <lineage>
        <taxon>Bacteria</taxon>
        <taxon>Bacillati</taxon>
        <taxon>Bacillota</taxon>
        <taxon>Bacilli</taxon>
        <taxon>Bacillales</taxon>
        <taxon>Staphylococcaceae</taxon>
        <taxon>Staphylococcus</taxon>
    </lineage>
</organism>
<protein>
    <submittedName>
        <fullName evidence="2">Uncharacterized protein</fullName>
    </submittedName>
</protein>
<name>A0AAC9WIY2_9STAP</name>
<evidence type="ECO:0000313" key="2">
    <source>
        <dbReference type="EMBL" id="ARJ50206.1"/>
    </source>
</evidence>
<feature type="transmembrane region" description="Helical" evidence="1">
    <location>
        <begin position="112"/>
        <end position="130"/>
    </location>
</feature>
<dbReference type="KEGG" id="slz:B5P37_02135"/>
<evidence type="ECO:0000256" key="1">
    <source>
        <dbReference type="SAM" id="Phobius"/>
    </source>
</evidence>